<dbReference type="AlphaFoldDB" id="A0A8I6S0C6"/>
<evidence type="ECO:0000313" key="2">
    <source>
        <dbReference type="EnsemblMetazoa" id="XP_014255679.1"/>
    </source>
</evidence>
<evidence type="ECO:0008006" key="4">
    <source>
        <dbReference type="Google" id="ProtNLM"/>
    </source>
</evidence>
<keyword evidence="3" id="KW-1185">Reference proteome</keyword>
<dbReference type="KEGG" id="clec:106670127"/>
<reference evidence="2" key="1">
    <citation type="submission" date="2022-01" db="UniProtKB">
        <authorList>
            <consortium name="EnsemblMetazoa"/>
        </authorList>
    </citation>
    <scope>IDENTIFICATION</scope>
</reference>
<feature type="transmembrane region" description="Helical" evidence="1">
    <location>
        <begin position="32"/>
        <end position="51"/>
    </location>
</feature>
<dbReference type="Proteomes" id="UP000494040">
    <property type="component" value="Unassembled WGS sequence"/>
</dbReference>
<accession>A0A8I6S0C6</accession>
<evidence type="ECO:0000256" key="1">
    <source>
        <dbReference type="SAM" id="Phobius"/>
    </source>
</evidence>
<dbReference type="RefSeq" id="XP_014255679.1">
    <property type="nucleotide sequence ID" value="XM_014400193.1"/>
</dbReference>
<proteinExistence type="predicted"/>
<evidence type="ECO:0000313" key="3">
    <source>
        <dbReference type="Proteomes" id="UP000494040"/>
    </source>
</evidence>
<keyword evidence="1" id="KW-0472">Membrane</keyword>
<sequence>MENVRLIVDGQTPISIKWCNNPDTNDFLNTSLFYIGGGIVVGYVLSTLTAYKGCVAFGTTMGCGMTLNYWDGKKQTPSRKVLFNTDGIHAAENEPLTETT</sequence>
<dbReference type="GeneID" id="106670127"/>
<name>A0A8I6S0C6_CIMLE</name>
<organism evidence="2 3">
    <name type="scientific">Cimex lectularius</name>
    <name type="common">Bed bug</name>
    <name type="synonym">Acanthia lectularia</name>
    <dbReference type="NCBI Taxonomy" id="79782"/>
    <lineage>
        <taxon>Eukaryota</taxon>
        <taxon>Metazoa</taxon>
        <taxon>Ecdysozoa</taxon>
        <taxon>Arthropoda</taxon>
        <taxon>Hexapoda</taxon>
        <taxon>Insecta</taxon>
        <taxon>Pterygota</taxon>
        <taxon>Neoptera</taxon>
        <taxon>Paraneoptera</taxon>
        <taxon>Hemiptera</taxon>
        <taxon>Heteroptera</taxon>
        <taxon>Panheteroptera</taxon>
        <taxon>Cimicomorpha</taxon>
        <taxon>Cimicidae</taxon>
        <taxon>Cimex</taxon>
    </lineage>
</organism>
<dbReference type="EnsemblMetazoa" id="XM_014400193.1">
    <property type="protein sequence ID" value="XP_014255679.1"/>
    <property type="gene ID" value="LOC106670127"/>
</dbReference>
<protein>
    <recommendedName>
        <fullName evidence="4">MICOS complex subunit MIC10</fullName>
    </recommendedName>
</protein>
<keyword evidence="1" id="KW-1133">Transmembrane helix</keyword>
<keyword evidence="1" id="KW-0812">Transmembrane</keyword>